<organism evidence="1 2">
    <name type="scientific">Ambispora leptoticha</name>
    <dbReference type="NCBI Taxonomy" id="144679"/>
    <lineage>
        <taxon>Eukaryota</taxon>
        <taxon>Fungi</taxon>
        <taxon>Fungi incertae sedis</taxon>
        <taxon>Mucoromycota</taxon>
        <taxon>Glomeromycotina</taxon>
        <taxon>Glomeromycetes</taxon>
        <taxon>Archaeosporales</taxon>
        <taxon>Ambisporaceae</taxon>
        <taxon>Ambispora</taxon>
    </lineage>
</organism>
<proteinExistence type="predicted"/>
<evidence type="ECO:0000313" key="2">
    <source>
        <dbReference type="Proteomes" id="UP000789508"/>
    </source>
</evidence>
<reference evidence="1" key="1">
    <citation type="submission" date="2021-06" db="EMBL/GenBank/DDBJ databases">
        <authorList>
            <person name="Kallberg Y."/>
            <person name="Tangrot J."/>
            <person name="Rosling A."/>
        </authorList>
    </citation>
    <scope>NUCLEOTIDE SEQUENCE</scope>
    <source>
        <strain evidence="1">FL130A</strain>
    </source>
</reference>
<sequence length="69" mass="8045">DQKKLVISMLEWHTHVLAILKVIDSSKDLDISIRLQQFYLLDELLKKISVAYQRKNAHLITILNQATKT</sequence>
<comment type="caution">
    <text evidence="1">The sequence shown here is derived from an EMBL/GenBank/DDBJ whole genome shotgun (WGS) entry which is preliminary data.</text>
</comment>
<evidence type="ECO:0000313" key="1">
    <source>
        <dbReference type="EMBL" id="CAG8504694.1"/>
    </source>
</evidence>
<dbReference type="EMBL" id="CAJVPS010000716">
    <property type="protein sequence ID" value="CAG8504694.1"/>
    <property type="molecule type" value="Genomic_DNA"/>
</dbReference>
<dbReference type="Proteomes" id="UP000789508">
    <property type="component" value="Unassembled WGS sequence"/>
</dbReference>
<accession>A0A9N9F2S8</accession>
<protein>
    <submittedName>
        <fullName evidence="1">3233_t:CDS:1</fullName>
    </submittedName>
</protein>
<keyword evidence="2" id="KW-1185">Reference proteome</keyword>
<feature type="non-terminal residue" evidence="1">
    <location>
        <position position="1"/>
    </location>
</feature>
<gene>
    <name evidence="1" type="ORF">ALEPTO_LOCUS3663</name>
</gene>
<dbReference type="AlphaFoldDB" id="A0A9N9F2S8"/>
<name>A0A9N9F2S8_9GLOM</name>